<dbReference type="InterPro" id="IPR026283">
    <property type="entry name" value="B-gal_1-like"/>
</dbReference>
<dbReference type="PANTHER" id="PTHR23421">
    <property type="entry name" value="BETA-GALACTOSIDASE RELATED"/>
    <property type="match status" value="1"/>
</dbReference>
<dbReference type="SUPFAM" id="SSF51445">
    <property type="entry name" value="(Trans)glycosidases"/>
    <property type="match status" value="1"/>
</dbReference>
<feature type="domain" description="Glycoside hydrolase 35 catalytic" evidence="5">
    <location>
        <begin position="29"/>
        <end position="244"/>
    </location>
</feature>
<reference evidence="8 9" key="1">
    <citation type="journal article" date="2020" name="Nature">
        <title>Six reference-quality genomes reveal evolution of bat adaptations.</title>
        <authorList>
            <person name="Jebb D."/>
            <person name="Huang Z."/>
            <person name="Pippel M."/>
            <person name="Hughes G.M."/>
            <person name="Lavrichenko K."/>
            <person name="Devanna P."/>
            <person name="Winkler S."/>
            <person name="Jermiin L.S."/>
            <person name="Skirmuntt E.C."/>
            <person name="Katzourakis A."/>
            <person name="Burkitt-Gray L."/>
            <person name="Ray D.A."/>
            <person name="Sullivan K.A.M."/>
            <person name="Roscito J.G."/>
            <person name="Kirilenko B.M."/>
            <person name="Davalos L.M."/>
            <person name="Corthals A.P."/>
            <person name="Power M.L."/>
            <person name="Jones G."/>
            <person name="Ransome R.D."/>
            <person name="Dechmann D.K.N."/>
            <person name="Locatelli A.G."/>
            <person name="Puechmaille S.J."/>
            <person name="Fedrigo O."/>
            <person name="Jarvis E.D."/>
            <person name="Hiller M."/>
            <person name="Vernes S.C."/>
            <person name="Myers E.W."/>
            <person name="Teeling E.C."/>
        </authorList>
    </citation>
    <scope>NUCLEOTIDE SEQUENCE [LARGE SCALE GENOMIC DNA]</scope>
    <source>
        <strain evidence="8">MRhiFer1</strain>
        <tissue evidence="8">Lung</tissue>
    </source>
</reference>
<keyword evidence="2" id="KW-0378">Hydrolase</keyword>
<dbReference type="AlphaFoldDB" id="A0A7J7RP56"/>
<comment type="caution">
    <text evidence="8">The sequence shown here is derived from an EMBL/GenBank/DDBJ whole genome shotgun (WGS) entry which is preliminary data.</text>
</comment>
<dbReference type="InterPro" id="IPR048913">
    <property type="entry name" value="BetaGal_gal-bd"/>
</dbReference>
<evidence type="ECO:0000256" key="1">
    <source>
        <dbReference type="ARBA" id="ARBA00009809"/>
    </source>
</evidence>
<accession>A0A7J7RP56</accession>
<feature type="domain" description="Beta-galactosidase galactose-binding" evidence="7">
    <location>
        <begin position="427"/>
        <end position="486"/>
    </location>
</feature>
<evidence type="ECO:0000259" key="6">
    <source>
        <dbReference type="Pfam" id="PF21317"/>
    </source>
</evidence>
<organism evidence="8 9">
    <name type="scientific">Rhinolophus ferrumequinum</name>
    <name type="common">Greater horseshoe bat</name>
    <dbReference type="NCBI Taxonomy" id="59479"/>
    <lineage>
        <taxon>Eukaryota</taxon>
        <taxon>Metazoa</taxon>
        <taxon>Chordata</taxon>
        <taxon>Craniata</taxon>
        <taxon>Vertebrata</taxon>
        <taxon>Euteleostomi</taxon>
        <taxon>Mammalia</taxon>
        <taxon>Eutheria</taxon>
        <taxon>Laurasiatheria</taxon>
        <taxon>Chiroptera</taxon>
        <taxon>Yinpterochiroptera</taxon>
        <taxon>Rhinolophoidea</taxon>
        <taxon>Rhinolophidae</taxon>
        <taxon>Rhinolophinae</taxon>
        <taxon>Rhinolophus</taxon>
    </lineage>
</organism>
<evidence type="ECO:0000313" key="9">
    <source>
        <dbReference type="Proteomes" id="UP000585614"/>
    </source>
</evidence>
<name>A0A7J7RP56_RHIFE</name>
<gene>
    <name evidence="8" type="ORF">mRhiFer1_005710</name>
</gene>
<dbReference type="InterPro" id="IPR019801">
    <property type="entry name" value="Glyco_hydro_35_CS"/>
</dbReference>
<feature type="domain" description="Beta-galactosidase 1-like first all-beta" evidence="6">
    <location>
        <begin position="304"/>
        <end position="403"/>
    </location>
</feature>
<dbReference type="FunFam" id="2.60.120.260:FF:000049">
    <property type="entry name" value="Beta-galactosidase"/>
    <property type="match status" value="1"/>
</dbReference>
<dbReference type="SUPFAM" id="SSF49785">
    <property type="entry name" value="Galactose-binding domain-like"/>
    <property type="match status" value="1"/>
</dbReference>
<feature type="active site" description="Proton donor" evidence="4">
    <location>
        <position position="80"/>
    </location>
</feature>
<dbReference type="PROSITE" id="PS01182">
    <property type="entry name" value="GLYCOSYL_HYDROL_F35"/>
    <property type="match status" value="1"/>
</dbReference>
<proteinExistence type="inferred from homology"/>
<dbReference type="InterPro" id="IPR031330">
    <property type="entry name" value="Gly_Hdrlase_35_cat"/>
</dbReference>
<evidence type="ECO:0000256" key="4">
    <source>
        <dbReference type="PIRSR" id="PIRSR006336-1"/>
    </source>
</evidence>
<evidence type="ECO:0000259" key="5">
    <source>
        <dbReference type="Pfam" id="PF01301"/>
    </source>
</evidence>
<dbReference type="FunFam" id="2.60.120.260:FF:000293">
    <property type="entry name" value="Beta-galactosidase"/>
    <property type="match status" value="1"/>
</dbReference>
<evidence type="ECO:0000256" key="3">
    <source>
        <dbReference type="ARBA" id="ARBA00023295"/>
    </source>
</evidence>
<dbReference type="InterPro" id="IPR001944">
    <property type="entry name" value="Glycoside_Hdrlase_35"/>
</dbReference>
<evidence type="ECO:0000259" key="7">
    <source>
        <dbReference type="Pfam" id="PF21467"/>
    </source>
</evidence>
<dbReference type="GO" id="GO:0004565">
    <property type="term" value="F:beta-galactosidase activity"/>
    <property type="evidence" value="ECO:0007669"/>
    <property type="project" value="InterPro"/>
</dbReference>
<keyword evidence="3" id="KW-0326">Glycosidase</keyword>
<dbReference type="GO" id="GO:0005975">
    <property type="term" value="P:carbohydrate metabolic process"/>
    <property type="evidence" value="ECO:0007669"/>
    <property type="project" value="InterPro"/>
</dbReference>
<dbReference type="InterPro" id="IPR017853">
    <property type="entry name" value="GH"/>
</dbReference>
<dbReference type="PIRSF" id="PIRSF006336">
    <property type="entry name" value="B-gal"/>
    <property type="match status" value="1"/>
</dbReference>
<evidence type="ECO:0000313" key="8">
    <source>
        <dbReference type="EMBL" id="KAF6277909.1"/>
    </source>
</evidence>
<protein>
    <submittedName>
        <fullName evidence="8">Galactosidase beta 1 like 2</fullName>
    </submittedName>
</protein>
<dbReference type="Pfam" id="PF21467">
    <property type="entry name" value="BetaGal_gal-bd"/>
    <property type="match status" value="1"/>
</dbReference>
<sequence>MTTWKIQRRPCRAFGLLLLVILSVLVLRSWLLRDSDMRLRTTYKGFTEAVDLYFDHLMSRVVPLQYKHGGPIIAVQVENEYGSYNKDPAYMPYIKKALEDRGIVELLLTSDNKDGLSKGVIHGVLATINLKSQHELQLLTTFLFSVQRVQPKMVMEYWTGWFDSWGGPHNILDSSEVLKTVSAIIDAGSSINLYMFHGGTNFGFINGAMHFHEYKSEVTSYDYDAVLTEAGDYTDKYKKLREFFGSISGGPLPPPPALLPKTAYEAVRPTLYLSLWDALQYMEEPINSETPVNMENLSVNDGNGQSFGYTLYETSIDSSGILSGLVRDRGQVFVNTVSIGFLDYKRRKISIPLIQGHSTLRILVENCGRVNYGDNIDDQRKGLIGNIYLNNSPLKNFRIYSLDMKESFFQRFSANVWNPVPDAPIVPAFFLGALSIDLSPLDTFMELKGWEKGVVFINSQNLGRYWNIGPQETLYLPGTWLDQGINQVVVFEEEMAGPVIRFTETPYLGRNQYLS</sequence>
<dbReference type="EMBL" id="JACAGC010000025">
    <property type="protein sequence ID" value="KAF6277909.1"/>
    <property type="molecule type" value="Genomic_DNA"/>
</dbReference>
<dbReference type="Pfam" id="PF01301">
    <property type="entry name" value="Glyco_hydro_35"/>
    <property type="match status" value="1"/>
</dbReference>
<feature type="active site" description="Nucleophile" evidence="4">
    <location>
        <position position="156"/>
    </location>
</feature>
<dbReference type="InterPro" id="IPR008979">
    <property type="entry name" value="Galactose-bd-like_sf"/>
</dbReference>
<comment type="similarity">
    <text evidence="1">Belongs to the glycosyl hydrolase 35 family.</text>
</comment>
<dbReference type="Proteomes" id="UP000585614">
    <property type="component" value="Unassembled WGS sequence"/>
</dbReference>
<dbReference type="InterPro" id="IPR048912">
    <property type="entry name" value="BetaGal1-like_ABD1"/>
</dbReference>
<dbReference type="Gene3D" id="3.20.20.80">
    <property type="entry name" value="Glycosidases"/>
    <property type="match status" value="1"/>
</dbReference>
<evidence type="ECO:0000256" key="2">
    <source>
        <dbReference type="ARBA" id="ARBA00022801"/>
    </source>
</evidence>
<dbReference type="PRINTS" id="PR00742">
    <property type="entry name" value="GLHYDRLASE35"/>
</dbReference>
<dbReference type="Gene3D" id="2.60.120.260">
    <property type="entry name" value="Galactose-binding domain-like"/>
    <property type="match status" value="2"/>
</dbReference>
<dbReference type="Pfam" id="PF21317">
    <property type="entry name" value="BetaGal_ABD_1"/>
    <property type="match status" value="1"/>
</dbReference>